<dbReference type="CDD" id="cd12148">
    <property type="entry name" value="fungal_TF_MHR"/>
    <property type="match status" value="1"/>
</dbReference>
<dbReference type="Gene3D" id="4.10.240.10">
    <property type="entry name" value="Zn(2)-C6 fungal-type DNA-binding domain"/>
    <property type="match status" value="1"/>
</dbReference>
<dbReference type="SMART" id="SM00066">
    <property type="entry name" value="GAL4"/>
    <property type="match status" value="1"/>
</dbReference>
<keyword evidence="4" id="KW-0472">Membrane</keyword>
<dbReference type="SUPFAM" id="SSF57701">
    <property type="entry name" value="Zn2/Cys6 DNA-binding domain"/>
    <property type="match status" value="1"/>
</dbReference>
<feature type="region of interest" description="Disordered" evidence="3">
    <location>
        <begin position="718"/>
        <end position="745"/>
    </location>
</feature>
<proteinExistence type="predicted"/>
<feature type="region of interest" description="Disordered" evidence="3">
    <location>
        <begin position="580"/>
        <end position="611"/>
    </location>
</feature>
<dbReference type="PROSITE" id="PS00463">
    <property type="entry name" value="ZN2_CY6_FUNGAL_1"/>
    <property type="match status" value="1"/>
</dbReference>
<evidence type="ECO:0000259" key="5">
    <source>
        <dbReference type="PROSITE" id="PS50048"/>
    </source>
</evidence>
<dbReference type="GO" id="GO:0008270">
    <property type="term" value="F:zinc ion binding"/>
    <property type="evidence" value="ECO:0007669"/>
    <property type="project" value="InterPro"/>
</dbReference>
<keyword evidence="4" id="KW-0812">Transmembrane</keyword>
<dbReference type="EMBL" id="VDEP01000272">
    <property type="protein sequence ID" value="KAA1115709.1"/>
    <property type="molecule type" value="Genomic_DNA"/>
</dbReference>
<evidence type="ECO:0000313" key="7">
    <source>
        <dbReference type="Proteomes" id="UP000325313"/>
    </source>
</evidence>
<dbReference type="GO" id="GO:0003677">
    <property type="term" value="F:DNA binding"/>
    <property type="evidence" value="ECO:0007669"/>
    <property type="project" value="InterPro"/>
</dbReference>
<feature type="domain" description="Zn(2)-C6 fungal-type" evidence="5">
    <location>
        <begin position="28"/>
        <end position="58"/>
    </location>
</feature>
<evidence type="ECO:0000256" key="4">
    <source>
        <dbReference type="SAM" id="Phobius"/>
    </source>
</evidence>
<dbReference type="InterPro" id="IPR036864">
    <property type="entry name" value="Zn2-C6_fun-type_DNA-bd_sf"/>
</dbReference>
<keyword evidence="4" id="KW-1133">Transmembrane helix</keyword>
<gene>
    <name evidence="6" type="ORF">PGTUg99_027628</name>
</gene>
<sequence>MNSDQQQQQQQQQQTEHSKRRRYRIPRSCDRCRASKVKCVFENGRCNACAKAGLTCTFANPGSLTERPPTYKDVEQLTARIRSLERLLHAVDPTIDLNDLPNPFRLASRFYDESSLSTTANPLSPQNRCASTSKLTTVQEREEARTDQIPPSSEPSSKSFPGSAIVLTGFDGLRVPSKAPITTAHWSEPDKSKPMGEYTGVTIQPESYIGPNSLFSTPEAAAFRLPNLPPISNTLPAYPVDEFIRTRRAEYVATTTCFYPDPDLELELIRIYFQHFHPLIPIIHPPTFHALHQSGLAHSDKSFRALCLLIFSIASRHSPDPRVLFDLAGNPQSSRQFCGLRYAYAAYLSLFQLFDHQTSLFELQAFVLLVVASLGALQPTISWIFVEQGLLRAQESGAHREVHKRWNSNPLQDYLRRQAFFQLYELDHKISATLDRTPSIEAEDFDLKPPLPQPGDPFGIFINPYSPIPREVREIYIGFDVVRVSLLQVGSLHSMLPLLNLIKADKNSPKAASSAKTLKNLVDQIDKQAAKWFDQLPLFLKRSNVESGPEQLMFSVLVTTSYYEFQQLIHRTLFDYEEGSERHNGTGADGEAGAGVGVGSRVGGGGEKRKRPHMSRCVKYAVSAIQEMSKLRLRGLLTSTFFWLPARITLAVILLICSIRKQRKFINRLEDLMRRDHISLGIQILDELAPSAHTATVYSKTLKILVDLLEVENPSVLESLASPPSDETDNSPSPPSVPPSAPPPPPVPVVPLPGVAIVGGSAAGGPAAVASNLPPLGNVNHPANVPLNLPGNLPGNLTGNLPGHLAGNLPGNLPGNPSAGHSFVDLSCNPDRPTDPMNARLPHPQPAQVRPLPRTLPVYNEHIRPQVPEHLGPSDETGWDPLEISAMAFDDPDLGLLSSPFIPPNPPHFSPHNHP</sequence>
<feature type="compositionally biased region" description="Low complexity" evidence="3">
    <location>
        <begin position="1"/>
        <end position="14"/>
    </location>
</feature>
<comment type="caution">
    <text evidence="6">The sequence shown here is derived from an EMBL/GenBank/DDBJ whole genome shotgun (WGS) entry which is preliminary data.</text>
</comment>
<dbReference type="InterPro" id="IPR050987">
    <property type="entry name" value="AtrR-like"/>
</dbReference>
<dbReference type="Proteomes" id="UP000325313">
    <property type="component" value="Unassembled WGS sequence"/>
</dbReference>
<dbReference type="Pfam" id="PF04082">
    <property type="entry name" value="Fungal_trans"/>
    <property type="match status" value="1"/>
</dbReference>
<dbReference type="SMART" id="SM00906">
    <property type="entry name" value="Fungal_trans"/>
    <property type="match status" value="1"/>
</dbReference>
<reference evidence="6 7" key="1">
    <citation type="submission" date="2019-05" db="EMBL/GenBank/DDBJ databases">
        <title>Emergence of the Ug99 lineage of the wheat stem rust pathogen through somatic hybridization.</title>
        <authorList>
            <person name="Li F."/>
            <person name="Upadhyaya N.M."/>
            <person name="Sperschneider J."/>
            <person name="Matny O."/>
            <person name="Nguyen-Phuc H."/>
            <person name="Mago R."/>
            <person name="Raley C."/>
            <person name="Miller M.E."/>
            <person name="Silverstein K.A.T."/>
            <person name="Henningsen E."/>
            <person name="Hirsch C.D."/>
            <person name="Visser B."/>
            <person name="Pretorius Z.A."/>
            <person name="Steffenson B.J."/>
            <person name="Schwessinger B."/>
            <person name="Dodds P.N."/>
            <person name="Figueroa M."/>
        </authorList>
    </citation>
    <scope>NUCLEOTIDE SEQUENCE [LARGE SCALE GENOMIC DNA]</scope>
    <source>
        <strain evidence="6 7">Ug99</strain>
    </source>
</reference>
<name>A0A5B0QRC4_PUCGR</name>
<evidence type="ECO:0000256" key="2">
    <source>
        <dbReference type="ARBA" id="ARBA00023242"/>
    </source>
</evidence>
<dbReference type="PANTHER" id="PTHR46910:SF1">
    <property type="entry name" value="MISCELLANEOUS ZN(II)2CYS6 TRANSCRIPTION FACTOR (EUROFUNG)-RELATED"/>
    <property type="match status" value="1"/>
</dbReference>
<feature type="compositionally biased region" description="Pro residues" evidence="3">
    <location>
        <begin position="732"/>
        <end position="745"/>
    </location>
</feature>
<dbReference type="GO" id="GO:0000981">
    <property type="term" value="F:DNA-binding transcription factor activity, RNA polymerase II-specific"/>
    <property type="evidence" value="ECO:0007669"/>
    <property type="project" value="InterPro"/>
</dbReference>
<feature type="compositionally biased region" description="Low complexity" evidence="3">
    <location>
        <begin position="150"/>
        <end position="161"/>
    </location>
</feature>
<dbReference type="AlphaFoldDB" id="A0A5B0QRC4"/>
<feature type="compositionally biased region" description="Polar residues" evidence="3">
    <location>
        <begin position="117"/>
        <end position="138"/>
    </location>
</feature>
<organism evidence="6 7">
    <name type="scientific">Puccinia graminis f. sp. tritici</name>
    <dbReference type="NCBI Taxonomy" id="56615"/>
    <lineage>
        <taxon>Eukaryota</taxon>
        <taxon>Fungi</taxon>
        <taxon>Dikarya</taxon>
        <taxon>Basidiomycota</taxon>
        <taxon>Pucciniomycotina</taxon>
        <taxon>Pucciniomycetes</taxon>
        <taxon>Pucciniales</taxon>
        <taxon>Pucciniaceae</taxon>
        <taxon>Puccinia</taxon>
    </lineage>
</organism>
<feature type="compositionally biased region" description="Gly residues" evidence="3">
    <location>
        <begin position="587"/>
        <end position="605"/>
    </location>
</feature>
<dbReference type="InterPro" id="IPR001138">
    <property type="entry name" value="Zn2Cys6_DnaBD"/>
</dbReference>
<accession>A0A5B0QRC4</accession>
<evidence type="ECO:0000256" key="3">
    <source>
        <dbReference type="SAM" id="MobiDB-lite"/>
    </source>
</evidence>
<dbReference type="CDD" id="cd00067">
    <property type="entry name" value="GAL4"/>
    <property type="match status" value="1"/>
</dbReference>
<keyword evidence="1" id="KW-0479">Metal-binding</keyword>
<dbReference type="PROSITE" id="PS50048">
    <property type="entry name" value="ZN2_CY6_FUNGAL_2"/>
    <property type="match status" value="1"/>
</dbReference>
<feature type="region of interest" description="Disordered" evidence="3">
    <location>
        <begin position="1"/>
        <end position="22"/>
    </location>
</feature>
<keyword evidence="2" id="KW-0539">Nucleus</keyword>
<feature type="region of interest" description="Disordered" evidence="3">
    <location>
        <begin position="117"/>
        <end position="161"/>
    </location>
</feature>
<dbReference type="Pfam" id="PF00172">
    <property type="entry name" value="Zn_clus"/>
    <property type="match status" value="1"/>
</dbReference>
<protein>
    <recommendedName>
        <fullName evidence="5">Zn(2)-C6 fungal-type domain-containing protein</fullName>
    </recommendedName>
</protein>
<dbReference type="InterPro" id="IPR007219">
    <property type="entry name" value="XnlR_reg_dom"/>
</dbReference>
<evidence type="ECO:0000313" key="6">
    <source>
        <dbReference type="EMBL" id="KAA1115709.1"/>
    </source>
</evidence>
<dbReference type="PANTHER" id="PTHR46910">
    <property type="entry name" value="TRANSCRIPTION FACTOR PDR1"/>
    <property type="match status" value="1"/>
</dbReference>
<evidence type="ECO:0000256" key="1">
    <source>
        <dbReference type="ARBA" id="ARBA00022723"/>
    </source>
</evidence>
<feature type="transmembrane region" description="Helical" evidence="4">
    <location>
        <begin position="636"/>
        <end position="656"/>
    </location>
</feature>
<dbReference type="GO" id="GO:0006351">
    <property type="term" value="P:DNA-templated transcription"/>
    <property type="evidence" value="ECO:0007669"/>
    <property type="project" value="InterPro"/>
</dbReference>